<dbReference type="InterPro" id="IPR006162">
    <property type="entry name" value="Ppantetheine_attach_site"/>
</dbReference>
<dbReference type="InterPro" id="IPR020845">
    <property type="entry name" value="AMP-binding_CS"/>
</dbReference>
<gene>
    <name evidence="6" type="ORF">FA743_09195</name>
</gene>
<feature type="region of interest" description="Disordered" evidence="4">
    <location>
        <begin position="1"/>
        <end position="24"/>
    </location>
</feature>
<keyword evidence="2" id="KW-0596">Phosphopantetheine</keyword>
<dbReference type="InterPro" id="IPR020806">
    <property type="entry name" value="PKS_PP-bd"/>
</dbReference>
<evidence type="ECO:0000256" key="4">
    <source>
        <dbReference type="SAM" id="MobiDB-lite"/>
    </source>
</evidence>
<dbReference type="InterPro" id="IPR045851">
    <property type="entry name" value="AMP-bd_C_sf"/>
</dbReference>
<dbReference type="Pfam" id="PF00668">
    <property type="entry name" value="Condensation"/>
    <property type="match status" value="1"/>
</dbReference>
<proteinExistence type="predicted"/>
<dbReference type="InterPro" id="IPR009081">
    <property type="entry name" value="PP-bd_ACP"/>
</dbReference>
<dbReference type="PROSITE" id="PS50075">
    <property type="entry name" value="CARRIER"/>
    <property type="match status" value="1"/>
</dbReference>
<dbReference type="SMART" id="SM00823">
    <property type="entry name" value="PKS_PP"/>
    <property type="match status" value="1"/>
</dbReference>
<dbReference type="GO" id="GO:0005737">
    <property type="term" value="C:cytoplasm"/>
    <property type="evidence" value="ECO:0007669"/>
    <property type="project" value="TreeGrafter"/>
</dbReference>
<dbReference type="SUPFAM" id="SSF53474">
    <property type="entry name" value="alpha/beta-Hydrolases"/>
    <property type="match status" value="1"/>
</dbReference>
<dbReference type="InterPro" id="IPR029058">
    <property type="entry name" value="AB_hydrolase_fold"/>
</dbReference>
<keyword evidence="7" id="KW-1185">Reference proteome</keyword>
<sequence length="1343" mass="142203">MTQTRPAPRAPRDDLHDQGPATDSQLGFLLPTLSGHPWAHVEQILADAPADLLEPRRLEAALTALALRHETLRTVLRADASGETRRMVMDRPAVDLRLHNLSNTDAAAQHRAMEALLRADRDAGADPAQAPSWRVTRLDLGAGRARLLWTIHHALIDGTGIEVVMIELWSLLNGPSPEPHPSAGDFSAALAHRRLDRAAAQAVFAPMLADAELASPLPARAAQGQARMAQLAHVLPAAAARDLRAAVGASGATVLNAVQLAWALVLARWTGRSGAAFGLVESGRPGAQMAEVVGCLVATLPMQVRLDDVPDLGAALSRMRDLTLRLRPHAGASQTEIRRHAGRSGAEQLFDTVVMYQRGTLAARLAQRGCGWTNVQLLEEGTALVTVAVHDAVRGDAGGDDGLLLEIEYDPSRLSGDMGARLLDHLARLLQAMGRADPRTPLSDLDMLGPDETADLLALGSPDQAPEEATPCLATRFEVVAAARGDHPAVIEAATGQATSFADLDRRANALAHQLTAAGIAEGQVVGVALPRGTDQIAAMLGVLKTGAAFLMLDEAQAPDYLAGLLDSTGARALIATEGSALAARLPAEGPLHVVPTGDLSESAPQRPAPRADQMAYVIHTSGSTGTPKAVVGLTGALAAHAGAVIARYGLQPQDLVLQFAASSFDVMLEEVWPTLLAGATVVTRDDRPTASIEGLWQLVAQHGVTVLNLPASYWRHLVAELGEAAPAQLPPSLRLLVTGSERIAPASYRQWRALAPGIGFFNAYGPTEATITCAAWRGGDLPEGAELPIGRPLDHARLLLRAPDGTLTPQGGQGELWIGGAAVTGGYLNDPERTEAVFAADPWQAGGRLYRSGDRAAWSPEGQLMFLGRGDRQVKLRGHRIELGQVESVLDGQAGILESHVDLDAGPPARLLAWVVAEPGTDLATVARDMTARLPAYMLPRLIAVPDLPVTASGKIDRRALPRPDPVRSGAVPDDEGHAPLDELARVIAACMAELLEHDHVSVDDDFYDLGGDSLLALRLSGMVAARSGLRLQTTDLMRNATPRELARLSQGDPARPDSLVVIQPDGPHIPVIAVHVLGRNQEMFRPLSAALGPDYPVWGLTVGVPGDLSQIDVRATARVYFDELQTHAPGQPVCLIAVSMASYFAFELARLLTEAGRQVPVLAILDATGPGGRPSVHGVAKLRAHLGQLRRLGWGHVETLREHSRERRAQAQAQAQIDAHPEDAPGVLNMEQVIQANVLAVEAYAPVPIDAPIAVFRADHSFWDAPEARRNGLGWAPVARGGWSLHDLPGTHLSILEPGNVEALAGHLRRIIAAAEAADPQAAAAADISSRGRAPGSWRNG</sequence>
<evidence type="ECO:0000313" key="6">
    <source>
        <dbReference type="EMBL" id="TJZ91985.1"/>
    </source>
</evidence>
<dbReference type="PROSITE" id="PS00455">
    <property type="entry name" value="AMP_BINDING"/>
    <property type="match status" value="1"/>
</dbReference>
<dbReference type="GO" id="GO:0031177">
    <property type="term" value="F:phosphopantetheine binding"/>
    <property type="evidence" value="ECO:0007669"/>
    <property type="project" value="InterPro"/>
</dbReference>
<dbReference type="Pfam" id="PF00550">
    <property type="entry name" value="PP-binding"/>
    <property type="match status" value="1"/>
</dbReference>
<dbReference type="Pfam" id="PF00975">
    <property type="entry name" value="Thioesterase"/>
    <property type="match status" value="1"/>
</dbReference>
<dbReference type="SUPFAM" id="SSF47336">
    <property type="entry name" value="ACP-like"/>
    <property type="match status" value="1"/>
</dbReference>
<accession>A0A4U0RA62</accession>
<dbReference type="InterPro" id="IPR001242">
    <property type="entry name" value="Condensation_dom"/>
</dbReference>
<dbReference type="Proteomes" id="UP000309747">
    <property type="component" value="Unassembled WGS sequence"/>
</dbReference>
<dbReference type="CDD" id="cd05930">
    <property type="entry name" value="A_NRPS"/>
    <property type="match status" value="1"/>
</dbReference>
<comment type="cofactor">
    <cofactor evidence="1">
        <name>pantetheine 4'-phosphate</name>
        <dbReference type="ChEBI" id="CHEBI:47942"/>
    </cofactor>
</comment>
<dbReference type="Gene3D" id="3.30.559.30">
    <property type="entry name" value="Nonribosomal peptide synthetase, condensation domain"/>
    <property type="match status" value="1"/>
</dbReference>
<dbReference type="Gene3D" id="1.10.1200.10">
    <property type="entry name" value="ACP-like"/>
    <property type="match status" value="1"/>
</dbReference>
<dbReference type="SUPFAM" id="SSF52777">
    <property type="entry name" value="CoA-dependent acyltransferases"/>
    <property type="match status" value="2"/>
</dbReference>
<evidence type="ECO:0000256" key="1">
    <source>
        <dbReference type="ARBA" id="ARBA00001957"/>
    </source>
</evidence>
<dbReference type="SUPFAM" id="SSF56801">
    <property type="entry name" value="Acetyl-CoA synthetase-like"/>
    <property type="match status" value="1"/>
</dbReference>
<evidence type="ECO:0000259" key="5">
    <source>
        <dbReference type="PROSITE" id="PS50075"/>
    </source>
</evidence>
<feature type="domain" description="Carrier" evidence="5">
    <location>
        <begin position="980"/>
        <end position="1055"/>
    </location>
</feature>
<dbReference type="Gene3D" id="3.30.559.10">
    <property type="entry name" value="Chloramphenicol acetyltransferase-like domain"/>
    <property type="match status" value="1"/>
</dbReference>
<dbReference type="GO" id="GO:0003824">
    <property type="term" value="F:catalytic activity"/>
    <property type="evidence" value="ECO:0007669"/>
    <property type="project" value="InterPro"/>
</dbReference>
<reference evidence="6 7" key="1">
    <citation type="submission" date="2019-04" db="EMBL/GenBank/DDBJ databases">
        <authorList>
            <person name="Li J."/>
        </authorList>
    </citation>
    <scope>NUCLEOTIDE SEQUENCE [LARGE SCALE GENOMIC DNA]</scope>
    <source>
        <strain evidence="6 7">KCTC 42687</strain>
    </source>
</reference>
<dbReference type="PANTHER" id="PTHR45527">
    <property type="entry name" value="NONRIBOSOMAL PEPTIDE SYNTHETASE"/>
    <property type="match status" value="1"/>
</dbReference>
<dbReference type="InterPro" id="IPR000873">
    <property type="entry name" value="AMP-dep_synth/lig_dom"/>
</dbReference>
<dbReference type="NCBIfam" id="TIGR01733">
    <property type="entry name" value="AA-adenyl-dom"/>
    <property type="match status" value="1"/>
</dbReference>
<evidence type="ECO:0000256" key="2">
    <source>
        <dbReference type="ARBA" id="ARBA00022450"/>
    </source>
</evidence>
<dbReference type="EMBL" id="SUNI01000006">
    <property type="protein sequence ID" value="TJZ91985.1"/>
    <property type="molecule type" value="Genomic_DNA"/>
</dbReference>
<dbReference type="GO" id="GO:0043041">
    <property type="term" value="P:amino acid activation for nonribosomal peptide biosynthetic process"/>
    <property type="evidence" value="ECO:0007669"/>
    <property type="project" value="TreeGrafter"/>
</dbReference>
<dbReference type="Gene3D" id="3.40.50.980">
    <property type="match status" value="2"/>
</dbReference>
<dbReference type="InterPro" id="IPR001031">
    <property type="entry name" value="Thioesterase"/>
</dbReference>
<dbReference type="Gene3D" id="3.40.50.1820">
    <property type="entry name" value="alpha/beta hydrolase"/>
    <property type="match status" value="1"/>
</dbReference>
<dbReference type="Pfam" id="PF00501">
    <property type="entry name" value="AMP-binding"/>
    <property type="match status" value="1"/>
</dbReference>
<dbReference type="PANTHER" id="PTHR45527:SF1">
    <property type="entry name" value="FATTY ACID SYNTHASE"/>
    <property type="match status" value="1"/>
</dbReference>
<evidence type="ECO:0000256" key="3">
    <source>
        <dbReference type="ARBA" id="ARBA00022553"/>
    </source>
</evidence>
<dbReference type="GO" id="GO:0044550">
    <property type="term" value="P:secondary metabolite biosynthetic process"/>
    <property type="evidence" value="ECO:0007669"/>
    <property type="project" value="TreeGrafter"/>
</dbReference>
<dbReference type="OrthoDB" id="9803968at2"/>
<dbReference type="Gene3D" id="2.30.38.10">
    <property type="entry name" value="Luciferase, Domain 3"/>
    <property type="match status" value="1"/>
</dbReference>
<keyword evidence="3" id="KW-0597">Phosphoprotein</keyword>
<dbReference type="PROSITE" id="PS00012">
    <property type="entry name" value="PHOSPHOPANTETHEINE"/>
    <property type="match status" value="1"/>
</dbReference>
<dbReference type="Gene3D" id="3.30.300.30">
    <property type="match status" value="1"/>
</dbReference>
<dbReference type="InterPro" id="IPR023213">
    <property type="entry name" value="CAT-like_dom_sf"/>
</dbReference>
<name>A0A4U0RA62_9RHOB</name>
<protein>
    <submittedName>
        <fullName evidence="6">Amino acid adenylation domain-containing protein</fullName>
    </submittedName>
</protein>
<evidence type="ECO:0000313" key="7">
    <source>
        <dbReference type="Proteomes" id="UP000309747"/>
    </source>
</evidence>
<comment type="caution">
    <text evidence="6">The sequence shown here is derived from an EMBL/GenBank/DDBJ whole genome shotgun (WGS) entry which is preliminary data.</text>
</comment>
<organism evidence="6 7">
    <name type="scientific">Paracoccus gahaiensis</name>
    <dbReference type="NCBI Taxonomy" id="1706839"/>
    <lineage>
        <taxon>Bacteria</taxon>
        <taxon>Pseudomonadati</taxon>
        <taxon>Pseudomonadota</taxon>
        <taxon>Alphaproteobacteria</taxon>
        <taxon>Rhodobacterales</taxon>
        <taxon>Paracoccaceae</taxon>
        <taxon>Paracoccus</taxon>
    </lineage>
</organism>
<dbReference type="InterPro" id="IPR010071">
    <property type="entry name" value="AA_adenyl_dom"/>
</dbReference>
<dbReference type="InterPro" id="IPR036736">
    <property type="entry name" value="ACP-like_sf"/>
</dbReference>